<keyword evidence="2" id="KW-1185">Reference proteome</keyword>
<sequence>MDYNYPELYYRIYPKVMDSVNKYMNKNKEIRNIPKEDMESMIDEIYEKMAYECPEIDEDPIERRSRYRITQRPFYGRRRLVRDIISIILISELIRRVNPYGFYGIDY</sequence>
<accession>A0A1H2TQB9</accession>
<protein>
    <submittedName>
        <fullName evidence="1">Uncharacterized protein</fullName>
    </submittedName>
</protein>
<evidence type="ECO:0000313" key="2">
    <source>
        <dbReference type="Proteomes" id="UP000198828"/>
    </source>
</evidence>
<name>A0A1H2TQB9_9FIRM</name>
<proteinExistence type="predicted"/>
<dbReference type="RefSeq" id="WP_093751052.1">
    <property type="nucleotide sequence ID" value="NZ_BSYN01000002.1"/>
</dbReference>
<gene>
    <name evidence="1" type="ORF">SAMN05660923_00779</name>
</gene>
<dbReference type="OrthoDB" id="1957986at2"/>
<evidence type="ECO:0000313" key="1">
    <source>
        <dbReference type="EMBL" id="SDW46123.1"/>
    </source>
</evidence>
<dbReference type="AlphaFoldDB" id="A0A1H2TQB9"/>
<organism evidence="1 2">
    <name type="scientific">Tepidimicrobium xylanilyticum</name>
    <dbReference type="NCBI Taxonomy" id="1123352"/>
    <lineage>
        <taxon>Bacteria</taxon>
        <taxon>Bacillati</taxon>
        <taxon>Bacillota</taxon>
        <taxon>Tissierellia</taxon>
        <taxon>Tissierellales</taxon>
        <taxon>Tepidimicrobiaceae</taxon>
        <taxon>Tepidimicrobium</taxon>
    </lineage>
</organism>
<dbReference type="Proteomes" id="UP000198828">
    <property type="component" value="Unassembled WGS sequence"/>
</dbReference>
<dbReference type="EMBL" id="FNNG01000002">
    <property type="protein sequence ID" value="SDW46123.1"/>
    <property type="molecule type" value="Genomic_DNA"/>
</dbReference>
<reference evidence="1 2" key="1">
    <citation type="submission" date="2016-10" db="EMBL/GenBank/DDBJ databases">
        <authorList>
            <person name="de Groot N.N."/>
        </authorList>
    </citation>
    <scope>NUCLEOTIDE SEQUENCE [LARGE SCALE GENOMIC DNA]</scope>
    <source>
        <strain evidence="1 2">DSM 23310</strain>
    </source>
</reference>